<gene>
    <name evidence="1" type="ORF">LrDSM24759_03430</name>
</gene>
<sequence>MYSSKNEIEKIIQKILNKRSTWKLSPRRKNTLTLSLLGIDEEEIFELIEKNLKWTDYFEGPEPDNHVPPIPGDIWKFGLIIENNELYIKFQDRPQPLDDILWISIHSAEYPINYPYK</sequence>
<reference evidence="2" key="1">
    <citation type="submission" date="2018-03" db="EMBL/GenBank/DDBJ databases">
        <title>New taxa in the Lactobacillus gasseri group.</title>
        <authorList>
            <person name="Tanizawa Y."/>
            <person name="Tohno M."/>
            <person name="Endo A."/>
            <person name="Arita M."/>
        </authorList>
    </citation>
    <scope>NUCLEOTIDE SEQUENCE [LARGE SCALE GENOMIC DNA]</scope>
    <source>
        <strain evidence="2">DSM 24759</strain>
    </source>
</reference>
<dbReference type="AlphaFoldDB" id="A0A2Z6TRT0"/>
<protein>
    <submittedName>
        <fullName evidence="1">Uncharacterized protein</fullName>
    </submittedName>
</protein>
<proteinExistence type="predicted"/>
<dbReference type="EMBL" id="BFBY01000002">
    <property type="protein sequence ID" value="GBG04429.1"/>
    <property type="molecule type" value="Genomic_DNA"/>
</dbReference>
<organism evidence="1 2">
    <name type="scientific">Lactobacillus rodentium</name>
    <dbReference type="NCBI Taxonomy" id="947835"/>
    <lineage>
        <taxon>Bacteria</taxon>
        <taxon>Bacillati</taxon>
        <taxon>Bacillota</taxon>
        <taxon>Bacilli</taxon>
        <taxon>Lactobacillales</taxon>
        <taxon>Lactobacillaceae</taxon>
        <taxon>Lactobacillus</taxon>
    </lineage>
</organism>
<dbReference type="RefSeq" id="WP_117117777.1">
    <property type="nucleotide sequence ID" value="NZ_BFBY01000002.1"/>
</dbReference>
<comment type="caution">
    <text evidence="1">The sequence shown here is derived from an EMBL/GenBank/DDBJ whole genome shotgun (WGS) entry which is preliminary data.</text>
</comment>
<name>A0A2Z6TRT0_9LACO</name>
<dbReference type="Proteomes" id="UP000257317">
    <property type="component" value="Unassembled WGS sequence"/>
</dbReference>
<accession>A0A2Z6TRT0</accession>
<evidence type="ECO:0000313" key="1">
    <source>
        <dbReference type="EMBL" id="GBG04429.1"/>
    </source>
</evidence>
<dbReference type="OrthoDB" id="2298477at2"/>
<evidence type="ECO:0000313" key="2">
    <source>
        <dbReference type="Proteomes" id="UP000257317"/>
    </source>
</evidence>
<keyword evidence="2" id="KW-1185">Reference proteome</keyword>